<dbReference type="PANTHER" id="PTHR10890:SF24">
    <property type="entry name" value="CYSTEINE--TRNA LIGASE"/>
    <property type="match status" value="1"/>
</dbReference>
<gene>
    <name evidence="1" type="ORF">BRADI_3g28094v3</name>
</gene>
<dbReference type="EMBL" id="CM000882">
    <property type="protein sequence ID" value="KQJ96981.1"/>
    <property type="molecule type" value="Genomic_DNA"/>
</dbReference>
<dbReference type="AlphaFoldDB" id="A0A0Q3LXG1"/>
<evidence type="ECO:0000313" key="3">
    <source>
        <dbReference type="Proteomes" id="UP000008810"/>
    </source>
</evidence>
<name>A0A0Q3LXG1_BRADI</name>
<protein>
    <submittedName>
        <fullName evidence="1 2">Uncharacterized protein</fullName>
    </submittedName>
</protein>
<evidence type="ECO:0000313" key="2">
    <source>
        <dbReference type="EnsemblPlants" id="KQJ96981"/>
    </source>
</evidence>
<accession>A0A0Q3LXG1</accession>
<proteinExistence type="predicted"/>
<reference evidence="1" key="2">
    <citation type="submission" date="2017-06" db="EMBL/GenBank/DDBJ databases">
        <title>WGS assembly of Brachypodium distachyon.</title>
        <authorList>
            <consortium name="The International Brachypodium Initiative"/>
            <person name="Lucas S."/>
            <person name="Harmon-Smith M."/>
            <person name="Lail K."/>
            <person name="Tice H."/>
            <person name="Grimwood J."/>
            <person name="Bruce D."/>
            <person name="Barry K."/>
            <person name="Shu S."/>
            <person name="Lindquist E."/>
            <person name="Wang M."/>
            <person name="Pitluck S."/>
            <person name="Vogel J.P."/>
            <person name="Garvin D.F."/>
            <person name="Mockler T.C."/>
            <person name="Schmutz J."/>
            <person name="Rokhsar D."/>
            <person name="Bevan M.W."/>
        </authorList>
    </citation>
    <scope>NUCLEOTIDE SEQUENCE</scope>
    <source>
        <strain evidence="1">Bd21</strain>
    </source>
</reference>
<dbReference type="PANTHER" id="PTHR10890">
    <property type="entry name" value="CYSTEINYL-TRNA SYNTHETASE"/>
    <property type="match status" value="1"/>
</dbReference>
<keyword evidence="3" id="KW-1185">Reference proteome</keyword>
<dbReference type="InParanoid" id="A0A0Q3LXG1"/>
<evidence type="ECO:0000313" key="1">
    <source>
        <dbReference type="EMBL" id="KQJ96981.1"/>
    </source>
</evidence>
<reference evidence="1 2" key="1">
    <citation type="journal article" date="2010" name="Nature">
        <title>Genome sequencing and analysis of the model grass Brachypodium distachyon.</title>
        <authorList>
            <consortium name="International Brachypodium Initiative"/>
        </authorList>
    </citation>
    <scope>NUCLEOTIDE SEQUENCE [LARGE SCALE GENOMIC DNA]</scope>
    <source>
        <strain evidence="1 2">Bd21</strain>
    </source>
</reference>
<dbReference type="EnsemblPlants" id="KQJ96981">
    <property type="protein sequence ID" value="KQJ96981"/>
    <property type="gene ID" value="BRADI_3g28094v3"/>
</dbReference>
<organism evidence="1">
    <name type="scientific">Brachypodium distachyon</name>
    <name type="common">Purple false brome</name>
    <name type="synonym">Trachynia distachya</name>
    <dbReference type="NCBI Taxonomy" id="15368"/>
    <lineage>
        <taxon>Eukaryota</taxon>
        <taxon>Viridiplantae</taxon>
        <taxon>Streptophyta</taxon>
        <taxon>Embryophyta</taxon>
        <taxon>Tracheophyta</taxon>
        <taxon>Spermatophyta</taxon>
        <taxon>Magnoliopsida</taxon>
        <taxon>Liliopsida</taxon>
        <taxon>Poales</taxon>
        <taxon>Poaceae</taxon>
        <taxon>BOP clade</taxon>
        <taxon>Pooideae</taxon>
        <taxon>Stipodae</taxon>
        <taxon>Brachypodieae</taxon>
        <taxon>Brachypodium</taxon>
    </lineage>
</organism>
<reference evidence="2" key="3">
    <citation type="submission" date="2018-08" db="UniProtKB">
        <authorList>
            <consortium name="EnsemblPlants"/>
        </authorList>
    </citation>
    <scope>IDENTIFICATION</scope>
    <source>
        <strain evidence="2">cv. Bd21</strain>
    </source>
</reference>
<dbReference type="Gramene" id="KQJ96981">
    <property type="protein sequence ID" value="KQJ96981"/>
    <property type="gene ID" value="BRADI_3g28094v3"/>
</dbReference>
<dbReference type="OrthoDB" id="438179at2759"/>
<dbReference type="InterPro" id="IPR024909">
    <property type="entry name" value="Cys-tRNA/MSH_ligase"/>
</dbReference>
<sequence>MALRLFLMRTHYRSDVNQSDTALEFASGRVYYIYQTLQDSQEVISLYCDDKLDFPVPTGDQAVVDKNHEEFLKHMANDLHTKGALDELMKPI</sequence>
<dbReference type="STRING" id="15368.A0A0Q3LXG1"/>
<dbReference type="Proteomes" id="UP000008810">
    <property type="component" value="Chromosome 3"/>
</dbReference>